<dbReference type="SUPFAM" id="SSF52172">
    <property type="entry name" value="CheY-like"/>
    <property type="match status" value="1"/>
</dbReference>
<dbReference type="SMART" id="SM00382">
    <property type="entry name" value="AAA"/>
    <property type="match status" value="1"/>
</dbReference>
<dbReference type="InterPro" id="IPR058031">
    <property type="entry name" value="AAA_lid_NorR"/>
</dbReference>
<dbReference type="Pfam" id="PF00158">
    <property type="entry name" value="Sigma54_activat"/>
    <property type="match status" value="1"/>
</dbReference>
<dbReference type="GO" id="GO:0000160">
    <property type="term" value="P:phosphorelay signal transduction system"/>
    <property type="evidence" value="ECO:0007669"/>
    <property type="project" value="UniProtKB-KW"/>
</dbReference>
<evidence type="ECO:0000259" key="10">
    <source>
        <dbReference type="PROSITE" id="PS50045"/>
    </source>
</evidence>
<keyword evidence="5" id="KW-0805">Transcription regulation</keyword>
<dbReference type="GO" id="GO:0043565">
    <property type="term" value="F:sequence-specific DNA binding"/>
    <property type="evidence" value="ECO:0007669"/>
    <property type="project" value="InterPro"/>
</dbReference>
<keyword evidence="1 8" id="KW-0597">Phosphoprotein</keyword>
<dbReference type="GO" id="GO:0005524">
    <property type="term" value="F:ATP binding"/>
    <property type="evidence" value="ECO:0007669"/>
    <property type="project" value="UniProtKB-KW"/>
</dbReference>
<dbReference type="InterPro" id="IPR001789">
    <property type="entry name" value="Sig_transdc_resp-reg_receiver"/>
</dbReference>
<dbReference type="SUPFAM" id="SSF52540">
    <property type="entry name" value="P-loop containing nucleoside triphosphate hydrolases"/>
    <property type="match status" value="1"/>
</dbReference>
<reference evidence="12 13" key="1">
    <citation type="submission" date="2020-08" db="EMBL/GenBank/DDBJ databases">
        <title>Genomic Encyclopedia of Type Strains, Phase IV (KMG-IV): sequencing the most valuable type-strain genomes for metagenomic binning, comparative biology and taxonomic classification.</title>
        <authorList>
            <person name="Goeker M."/>
        </authorList>
    </citation>
    <scope>NUCLEOTIDE SEQUENCE [LARGE SCALE GENOMIC DNA]</scope>
    <source>
        <strain evidence="12 13">DSM 22071</strain>
    </source>
</reference>
<evidence type="ECO:0000259" key="11">
    <source>
        <dbReference type="PROSITE" id="PS50110"/>
    </source>
</evidence>
<proteinExistence type="predicted"/>
<dbReference type="InterPro" id="IPR025662">
    <property type="entry name" value="Sigma_54_int_dom_ATP-bd_1"/>
</dbReference>
<dbReference type="PROSITE" id="PS50045">
    <property type="entry name" value="SIGMA54_INTERACT_4"/>
    <property type="match status" value="1"/>
</dbReference>
<dbReference type="FunFam" id="3.40.50.2300:FF:000018">
    <property type="entry name" value="DNA-binding transcriptional regulator NtrC"/>
    <property type="match status" value="1"/>
</dbReference>
<dbReference type="Gene3D" id="1.10.8.60">
    <property type="match status" value="1"/>
</dbReference>
<dbReference type="RefSeq" id="WP_183731216.1">
    <property type="nucleotide sequence ID" value="NZ_JACHID010000006.1"/>
</dbReference>
<feature type="domain" description="Response regulatory" evidence="11">
    <location>
        <begin position="10"/>
        <end position="124"/>
    </location>
</feature>
<dbReference type="PANTHER" id="PTHR32071">
    <property type="entry name" value="TRANSCRIPTIONAL REGULATORY PROTEIN"/>
    <property type="match status" value="1"/>
</dbReference>
<dbReference type="GO" id="GO:0006355">
    <property type="term" value="P:regulation of DNA-templated transcription"/>
    <property type="evidence" value="ECO:0007669"/>
    <property type="project" value="InterPro"/>
</dbReference>
<keyword evidence="2" id="KW-0547">Nucleotide-binding</keyword>
<organism evidence="12 13">
    <name type="scientific">Desulfurispira natronophila</name>
    <dbReference type="NCBI Taxonomy" id="682562"/>
    <lineage>
        <taxon>Bacteria</taxon>
        <taxon>Pseudomonadati</taxon>
        <taxon>Chrysiogenota</taxon>
        <taxon>Chrysiogenia</taxon>
        <taxon>Chrysiogenales</taxon>
        <taxon>Chrysiogenaceae</taxon>
        <taxon>Desulfurispira</taxon>
    </lineage>
</organism>
<keyword evidence="4" id="KW-0902">Two-component regulatory system</keyword>
<evidence type="ECO:0000256" key="9">
    <source>
        <dbReference type="SAM" id="MobiDB-lite"/>
    </source>
</evidence>
<feature type="region of interest" description="Disordered" evidence="9">
    <location>
        <begin position="406"/>
        <end position="432"/>
    </location>
</feature>
<keyword evidence="3" id="KW-0067">ATP-binding</keyword>
<dbReference type="Gene3D" id="1.10.10.60">
    <property type="entry name" value="Homeodomain-like"/>
    <property type="match status" value="1"/>
</dbReference>
<dbReference type="Pfam" id="PF02954">
    <property type="entry name" value="HTH_8"/>
    <property type="match status" value="1"/>
</dbReference>
<evidence type="ECO:0000256" key="5">
    <source>
        <dbReference type="ARBA" id="ARBA00023015"/>
    </source>
</evidence>
<dbReference type="Gene3D" id="3.40.50.300">
    <property type="entry name" value="P-loop containing nucleotide triphosphate hydrolases"/>
    <property type="match status" value="1"/>
</dbReference>
<dbReference type="InterPro" id="IPR002078">
    <property type="entry name" value="Sigma_54_int"/>
</dbReference>
<dbReference type="EMBL" id="JACHID010000006">
    <property type="protein sequence ID" value="MBB5021816.1"/>
    <property type="molecule type" value="Genomic_DNA"/>
</dbReference>
<dbReference type="InterPro" id="IPR003593">
    <property type="entry name" value="AAA+_ATPase"/>
</dbReference>
<dbReference type="SUPFAM" id="SSF46689">
    <property type="entry name" value="Homeodomain-like"/>
    <property type="match status" value="1"/>
</dbReference>
<evidence type="ECO:0000256" key="8">
    <source>
        <dbReference type="PROSITE-ProRule" id="PRU00169"/>
    </source>
</evidence>
<dbReference type="InterPro" id="IPR011006">
    <property type="entry name" value="CheY-like_superfamily"/>
</dbReference>
<keyword evidence="6" id="KW-0238">DNA-binding</keyword>
<evidence type="ECO:0000313" key="12">
    <source>
        <dbReference type="EMBL" id="MBB5021816.1"/>
    </source>
</evidence>
<name>A0A7W7Y492_9BACT</name>
<dbReference type="PRINTS" id="PR01590">
    <property type="entry name" value="HTHFIS"/>
</dbReference>
<gene>
    <name evidence="12" type="ORF">HNR37_001130</name>
</gene>
<evidence type="ECO:0000313" key="13">
    <source>
        <dbReference type="Proteomes" id="UP000528322"/>
    </source>
</evidence>
<evidence type="ECO:0000256" key="6">
    <source>
        <dbReference type="ARBA" id="ARBA00023125"/>
    </source>
</evidence>
<dbReference type="Pfam" id="PF00072">
    <property type="entry name" value="Response_reg"/>
    <property type="match status" value="1"/>
</dbReference>
<dbReference type="PROSITE" id="PS00676">
    <property type="entry name" value="SIGMA54_INTERACT_2"/>
    <property type="match status" value="1"/>
</dbReference>
<protein>
    <submittedName>
        <fullName evidence="12">Two-component system response regulator FlrC</fullName>
    </submittedName>
</protein>
<evidence type="ECO:0000256" key="4">
    <source>
        <dbReference type="ARBA" id="ARBA00023012"/>
    </source>
</evidence>
<dbReference type="InterPro" id="IPR027417">
    <property type="entry name" value="P-loop_NTPase"/>
</dbReference>
<feature type="modified residue" description="4-aspartylphosphate" evidence="8">
    <location>
        <position position="59"/>
    </location>
</feature>
<dbReference type="FunFam" id="3.40.50.300:FF:000006">
    <property type="entry name" value="DNA-binding transcriptional regulator NtrC"/>
    <property type="match status" value="1"/>
</dbReference>
<comment type="caution">
    <text evidence="12">The sequence shown here is derived from an EMBL/GenBank/DDBJ whole genome shotgun (WGS) entry which is preliminary data.</text>
</comment>
<keyword evidence="13" id="KW-1185">Reference proteome</keyword>
<dbReference type="PROSITE" id="PS50110">
    <property type="entry name" value="RESPONSE_REGULATORY"/>
    <property type="match status" value="1"/>
</dbReference>
<dbReference type="Pfam" id="PF25601">
    <property type="entry name" value="AAA_lid_14"/>
    <property type="match status" value="1"/>
</dbReference>
<evidence type="ECO:0000256" key="1">
    <source>
        <dbReference type="ARBA" id="ARBA00022553"/>
    </source>
</evidence>
<keyword evidence="7" id="KW-0804">Transcription</keyword>
<dbReference type="PANTHER" id="PTHR32071:SF21">
    <property type="entry name" value="TRANSCRIPTIONAL REGULATORY PROTEIN FLGR"/>
    <property type="match status" value="1"/>
</dbReference>
<evidence type="ECO:0000256" key="3">
    <source>
        <dbReference type="ARBA" id="ARBA00022840"/>
    </source>
</evidence>
<accession>A0A7W7Y492</accession>
<dbReference type="CDD" id="cd00009">
    <property type="entry name" value="AAA"/>
    <property type="match status" value="1"/>
</dbReference>
<feature type="compositionally biased region" description="Polar residues" evidence="9">
    <location>
        <begin position="407"/>
        <end position="422"/>
    </location>
</feature>
<dbReference type="SMART" id="SM00448">
    <property type="entry name" value="REC"/>
    <property type="match status" value="1"/>
</dbReference>
<evidence type="ECO:0000256" key="7">
    <source>
        <dbReference type="ARBA" id="ARBA00023163"/>
    </source>
</evidence>
<dbReference type="PROSITE" id="PS00675">
    <property type="entry name" value="SIGMA54_INTERACT_1"/>
    <property type="match status" value="1"/>
</dbReference>
<dbReference type="InterPro" id="IPR002197">
    <property type="entry name" value="HTH_Fis"/>
</dbReference>
<dbReference type="AlphaFoldDB" id="A0A7W7Y492"/>
<dbReference type="Proteomes" id="UP000528322">
    <property type="component" value="Unassembled WGS sequence"/>
</dbReference>
<sequence>MASASTTPKKVLVIDDEDHMRLALRETLSRAGYDVVTAFDGANGLNKLTADSFDAVITDLRMPVMGGMEFLTKAQAAKPTIPIVLMTAYATVNTAVDAMKAGAFDYIMKPFSPEVIESTLERIFQYQSAAVSQPAATSSEETAKNALHDKSPAIITKNQRMQDLINLATDVASSSANVLVNGESGTGKELFARLIHYGGDRRNKNFVAVNCAALPDNLLESELFGYEKGAFTGAASRKIGKFELADGGTLLLDEITEMPVHLQAKLLRVLQEGEVDRLGGSRPIEVDVRIVATTNRDMQESIREKEFREDLFYRLNVIPLPIPPLRRRKEDIPMLVEHFIAKYNRKNRKNVSGVTREGMDALMAHEWHGNVRELENIIERAVVICRSETLTPGNLFLHGTLLDNPAPQASQSPVTSDATAPSATEGESPENSVFVEVGTSVHEMEKRLILQTLEKCSGNRKQAAEMLGITSRTLLNKIKEYRELGIHIE</sequence>
<dbReference type="InterPro" id="IPR025943">
    <property type="entry name" value="Sigma_54_int_dom_ATP-bd_2"/>
</dbReference>
<evidence type="ECO:0000256" key="2">
    <source>
        <dbReference type="ARBA" id="ARBA00022741"/>
    </source>
</evidence>
<feature type="domain" description="Sigma-54 factor interaction" evidence="10">
    <location>
        <begin position="154"/>
        <end position="383"/>
    </location>
</feature>
<dbReference type="InterPro" id="IPR009057">
    <property type="entry name" value="Homeodomain-like_sf"/>
</dbReference>
<dbReference type="Gene3D" id="3.40.50.2300">
    <property type="match status" value="1"/>
</dbReference>